<dbReference type="EMBL" id="JAPEVG010000076">
    <property type="protein sequence ID" value="KAJ8487593.1"/>
    <property type="molecule type" value="Genomic_DNA"/>
</dbReference>
<keyword evidence="2" id="KW-1133">Transmembrane helix</keyword>
<evidence type="ECO:0000313" key="5">
    <source>
        <dbReference type="Proteomes" id="UP001215151"/>
    </source>
</evidence>
<feature type="transmembrane region" description="Helical" evidence="2">
    <location>
        <begin position="220"/>
        <end position="244"/>
    </location>
</feature>
<feature type="compositionally biased region" description="Basic and acidic residues" evidence="1">
    <location>
        <begin position="274"/>
        <end position="286"/>
    </location>
</feature>
<comment type="caution">
    <text evidence="4">The sequence shown here is derived from an EMBL/GenBank/DDBJ whole genome shotgun (WGS) entry which is preliminary data.</text>
</comment>
<keyword evidence="3" id="KW-0732">Signal</keyword>
<evidence type="ECO:0000256" key="3">
    <source>
        <dbReference type="SAM" id="SignalP"/>
    </source>
</evidence>
<proteinExistence type="predicted"/>
<protein>
    <recommendedName>
        <fullName evidence="6">Mid2 domain-containing protein</fullName>
    </recommendedName>
</protein>
<feature type="region of interest" description="Disordered" evidence="1">
    <location>
        <begin position="251"/>
        <end position="343"/>
    </location>
</feature>
<feature type="region of interest" description="Disordered" evidence="1">
    <location>
        <begin position="181"/>
        <end position="219"/>
    </location>
</feature>
<feature type="compositionally biased region" description="Low complexity" evidence="1">
    <location>
        <begin position="185"/>
        <end position="219"/>
    </location>
</feature>
<evidence type="ECO:0000256" key="2">
    <source>
        <dbReference type="SAM" id="Phobius"/>
    </source>
</evidence>
<feature type="compositionally biased region" description="Low complexity" evidence="1">
    <location>
        <begin position="324"/>
        <end position="335"/>
    </location>
</feature>
<feature type="chain" id="PRO_5042109596" description="Mid2 domain-containing protein" evidence="3">
    <location>
        <begin position="19"/>
        <end position="398"/>
    </location>
</feature>
<gene>
    <name evidence="4" type="ORF">ONZ51_g4084</name>
</gene>
<evidence type="ECO:0000313" key="4">
    <source>
        <dbReference type="EMBL" id="KAJ8487593.1"/>
    </source>
</evidence>
<keyword evidence="2" id="KW-0812">Transmembrane</keyword>
<feature type="compositionally biased region" description="Polar residues" evidence="1">
    <location>
        <begin position="296"/>
        <end position="323"/>
    </location>
</feature>
<evidence type="ECO:0000256" key="1">
    <source>
        <dbReference type="SAM" id="MobiDB-lite"/>
    </source>
</evidence>
<feature type="region of interest" description="Disordered" evidence="1">
    <location>
        <begin position="375"/>
        <end position="398"/>
    </location>
</feature>
<dbReference type="Proteomes" id="UP001215151">
    <property type="component" value="Unassembled WGS sequence"/>
</dbReference>
<reference evidence="4" key="1">
    <citation type="submission" date="2022-11" db="EMBL/GenBank/DDBJ databases">
        <title>Genome Sequence of Cubamyces cubensis.</title>
        <authorList>
            <person name="Buettner E."/>
        </authorList>
    </citation>
    <scope>NUCLEOTIDE SEQUENCE</scope>
    <source>
        <strain evidence="4">MPL-01</strain>
    </source>
</reference>
<organism evidence="4 5">
    <name type="scientific">Trametes cubensis</name>
    <dbReference type="NCBI Taxonomy" id="1111947"/>
    <lineage>
        <taxon>Eukaryota</taxon>
        <taxon>Fungi</taxon>
        <taxon>Dikarya</taxon>
        <taxon>Basidiomycota</taxon>
        <taxon>Agaricomycotina</taxon>
        <taxon>Agaricomycetes</taxon>
        <taxon>Polyporales</taxon>
        <taxon>Polyporaceae</taxon>
        <taxon>Trametes</taxon>
    </lineage>
</organism>
<accession>A0AAD7XF17</accession>
<sequence>MLPCRKVALAFLATLSFALVVPAILVNHTVDDQAVLNPMVLTYTGPAGNSWIPGQTCTTCLIPPGIIDPSKAYDGTWFYTGEASTSIVASFTGTAVYVYNILPNTVPSNAPTLTNLSFSIDGDYAGQFVHIPDSTSTVLYNVSIFASTNLANAAHVLTISVQGENASHVLFDYLVYTTDEAEPQTSSTPPTSTASPLLPDGSTPTSASPHTSPNTSSTPIGAIVGGVIGGTAILLLAALLLLLYRSKRSRIGRSSRETPPTSRGAYLEFGPVPEHPDHMQERESPPSRHLRPHQGSRVQSSVTAVGSPNTAVGSPNTAVGSPNTSSIGVSGTGSSNHSRLQSDANVQVIREQIVEIREEFERMARAHVAERMMHMLPSEQPPSYEEPRHAVRKRDRLR</sequence>
<dbReference type="Gene3D" id="2.60.120.260">
    <property type="entry name" value="Galactose-binding domain-like"/>
    <property type="match status" value="1"/>
</dbReference>
<evidence type="ECO:0008006" key="6">
    <source>
        <dbReference type="Google" id="ProtNLM"/>
    </source>
</evidence>
<name>A0AAD7XF17_9APHY</name>
<feature type="signal peptide" evidence="3">
    <location>
        <begin position="1"/>
        <end position="18"/>
    </location>
</feature>
<dbReference type="AlphaFoldDB" id="A0AAD7XF17"/>
<keyword evidence="5" id="KW-1185">Reference proteome</keyword>
<keyword evidence="2" id="KW-0472">Membrane</keyword>